<proteinExistence type="predicted"/>
<keyword evidence="2" id="KW-1185">Reference proteome</keyword>
<accession>A0ABS7WT77</accession>
<evidence type="ECO:0000313" key="1">
    <source>
        <dbReference type="EMBL" id="MBZ7987985.1"/>
    </source>
</evidence>
<reference evidence="1 2" key="1">
    <citation type="submission" date="2020-07" db="EMBL/GenBank/DDBJ databases">
        <title>Transfer of Campylobacter canadensis to the novel genus Avispirillum gen. nov., that also includes two novel species recovered from migratory waterfowl: Avispirillum anseris sp. nov. and Avispirillum brantae sp. nov.</title>
        <authorList>
            <person name="Miller W.G."/>
            <person name="Chapman M.H."/>
            <person name="Yee E."/>
            <person name="Inglis G.D."/>
        </authorList>
    </citation>
    <scope>NUCLEOTIDE SEQUENCE [LARGE SCALE GENOMIC DNA]</scope>
    <source>
        <strain evidence="1 2">L283</strain>
    </source>
</reference>
<name>A0ABS7WT77_9BACT</name>
<sequence length="141" mass="17006">MNFFYKFITNLRNAFSTTNNSLNFRAKLFACMILVLKEPKNEIYLILKQLCKEIYSKKIRQEMLYYTTLQYINMNKNDPLAVDKLLKDLSKNYLKVPKYRAKLNFVRLEKMVLKKNIKENESEIEDYGQIRVIEFIKKEII</sequence>
<dbReference type="RefSeq" id="WP_224325524.1">
    <property type="nucleotide sequence ID" value="NZ_JACGBB010000022.1"/>
</dbReference>
<organism evidence="1 2">
    <name type="scientific">Campylobacter canadensis</name>
    <dbReference type="NCBI Taxonomy" id="449520"/>
    <lineage>
        <taxon>Bacteria</taxon>
        <taxon>Pseudomonadati</taxon>
        <taxon>Campylobacterota</taxon>
        <taxon>Epsilonproteobacteria</taxon>
        <taxon>Campylobacterales</taxon>
        <taxon>Campylobacteraceae</taxon>
        <taxon>Campylobacter</taxon>
    </lineage>
</organism>
<dbReference type="EMBL" id="JACGBB010000022">
    <property type="protein sequence ID" value="MBZ7987985.1"/>
    <property type="molecule type" value="Genomic_DNA"/>
</dbReference>
<gene>
    <name evidence="1" type="ORF">AVCANL283_07755</name>
</gene>
<protein>
    <submittedName>
        <fullName evidence="1">Uncharacterized protein</fullName>
    </submittedName>
</protein>
<dbReference type="Proteomes" id="UP000786183">
    <property type="component" value="Unassembled WGS sequence"/>
</dbReference>
<evidence type="ECO:0000313" key="2">
    <source>
        <dbReference type="Proteomes" id="UP000786183"/>
    </source>
</evidence>
<comment type="caution">
    <text evidence="1">The sequence shown here is derived from an EMBL/GenBank/DDBJ whole genome shotgun (WGS) entry which is preliminary data.</text>
</comment>